<name>A0A0K0MNK8_PECCA</name>
<accession>A0A0K0MNK8</accession>
<gene>
    <name evidence="2" type="ORF">pA_00051</name>
</gene>
<proteinExistence type="predicted"/>
<organism evidence="2">
    <name type="scientific">Pectobacterium carotovorum</name>
    <name type="common">Erwinia carotovora</name>
    <dbReference type="NCBI Taxonomy" id="554"/>
    <lineage>
        <taxon>Bacteria</taxon>
        <taxon>Pseudomonadati</taxon>
        <taxon>Pseudomonadota</taxon>
        <taxon>Gammaproteobacteria</taxon>
        <taxon>Enterobacterales</taxon>
        <taxon>Pectobacteriaceae</taxon>
        <taxon>Pectobacterium</taxon>
    </lineage>
</organism>
<reference evidence="2" key="2">
    <citation type="submission" date="2015-03" db="EMBL/GenBank/DDBJ databases">
        <authorList>
            <person name="Welte C."/>
            <person name="de Graaf R."/>
            <person name="van den Bosch T.J.M."/>
            <person name="Op den Camp H."/>
            <person name="van Dam N."/>
            <person name="Jetten M."/>
        </authorList>
    </citation>
    <scope>NUCLEOTIDE SEQUENCE</scope>
    <source>
        <plasmid evidence="2">Drgb1</plasmid>
    </source>
</reference>
<dbReference type="AlphaFoldDB" id="A0A0K0MNK8"/>
<reference evidence="2" key="1">
    <citation type="journal article" date="2015" name="Environ. Microbiol.">
        <title>Plasmids from the gut microbiome of cabbage root fly larvae encode SaxA that catalyses the conversion of the plant toxin 2-phenylethyl isothiocyanate.</title>
        <authorList>
            <person name="Welte C.U."/>
            <person name="de Graaf R.M."/>
            <person name="van den Bosch T.J."/>
            <person name="Op den Camp H.J."/>
            <person name="van Dam N.M."/>
            <person name="Jetten M.S."/>
        </authorList>
    </citation>
    <scope>NUCLEOTIDE SEQUENCE</scope>
    <source>
        <plasmid evidence="2">Drgb1</plasmid>
    </source>
</reference>
<evidence type="ECO:0000313" key="2">
    <source>
        <dbReference type="EMBL" id="AKG47491.1"/>
    </source>
</evidence>
<dbReference type="SUPFAM" id="SSF52540">
    <property type="entry name" value="P-loop containing nucleoside triphosphate hydrolases"/>
    <property type="match status" value="1"/>
</dbReference>
<dbReference type="InterPro" id="IPR025669">
    <property type="entry name" value="AAA_dom"/>
</dbReference>
<protein>
    <submittedName>
        <fullName evidence="2">ParA-like protein</fullName>
    </submittedName>
</protein>
<dbReference type="Pfam" id="PF13614">
    <property type="entry name" value="AAA_31"/>
    <property type="match status" value="1"/>
</dbReference>
<geneLocation type="plasmid" evidence="2">
    <name>Drgb1</name>
</geneLocation>
<dbReference type="EMBL" id="KP942676">
    <property type="protein sequence ID" value="AKG47491.1"/>
    <property type="molecule type" value="Genomic_DNA"/>
</dbReference>
<dbReference type="InterPro" id="IPR027417">
    <property type="entry name" value="P-loop_NTPase"/>
</dbReference>
<dbReference type="RefSeq" id="WP_228029631.1">
    <property type="nucleotide sequence ID" value="NZ_KP942676.1"/>
</dbReference>
<feature type="domain" description="AAA" evidence="1">
    <location>
        <begin position="5"/>
        <end position="54"/>
    </location>
</feature>
<evidence type="ECO:0000259" key="1">
    <source>
        <dbReference type="Pfam" id="PF13614"/>
    </source>
</evidence>
<keyword evidence="2" id="KW-0614">Plasmid</keyword>
<sequence length="90" mass="9941">MSSKTKIILVGGSKGGPGKSTIAQQIAGFLLVKAKKKVHLIDIDAQKTTYQWCQDRKSFAADSKLDNFSFEYLTEVSLIILEIMKANTTM</sequence>
<dbReference type="Gene3D" id="3.40.50.300">
    <property type="entry name" value="P-loop containing nucleotide triphosphate hydrolases"/>
    <property type="match status" value="1"/>
</dbReference>